<dbReference type="AlphaFoldDB" id="A0A6A8D707"/>
<name>A0A6A8D707_9BACI</name>
<evidence type="ECO:0000313" key="2">
    <source>
        <dbReference type="Proteomes" id="UP000799092"/>
    </source>
</evidence>
<comment type="caution">
    <text evidence="1">The sequence shown here is derived from an EMBL/GenBank/DDBJ whole genome shotgun (WGS) entry which is preliminary data.</text>
</comment>
<proteinExistence type="predicted"/>
<evidence type="ECO:0000313" key="1">
    <source>
        <dbReference type="EMBL" id="MRH41533.1"/>
    </source>
</evidence>
<dbReference type="RefSeq" id="WP_153735185.1">
    <property type="nucleotide sequence ID" value="NZ_WJNG01000002.1"/>
</dbReference>
<reference evidence="1" key="1">
    <citation type="submission" date="2019-11" db="EMBL/GenBank/DDBJ databases">
        <authorList>
            <person name="Li J."/>
        </authorList>
    </citation>
    <scope>NUCLEOTIDE SEQUENCE</scope>
    <source>
        <strain evidence="1">B6B</strain>
    </source>
</reference>
<protein>
    <submittedName>
        <fullName evidence="1">Uncharacterized protein</fullName>
    </submittedName>
</protein>
<sequence>MTLREMTYFKRLNDEFERKLNRSLTMREKEFLRWLAKKRYSETSL</sequence>
<keyword evidence="2" id="KW-1185">Reference proteome</keyword>
<gene>
    <name evidence="1" type="ORF">GH741_02450</name>
</gene>
<accession>A0A6A8D707</accession>
<dbReference type="EMBL" id="WJNG01000002">
    <property type="protein sequence ID" value="MRH41533.1"/>
    <property type="molecule type" value="Genomic_DNA"/>
</dbReference>
<organism evidence="1 2">
    <name type="scientific">Aquibacillus halophilus</name>
    <dbReference type="NCBI Taxonomy" id="930132"/>
    <lineage>
        <taxon>Bacteria</taxon>
        <taxon>Bacillati</taxon>
        <taxon>Bacillota</taxon>
        <taxon>Bacilli</taxon>
        <taxon>Bacillales</taxon>
        <taxon>Bacillaceae</taxon>
        <taxon>Aquibacillus</taxon>
    </lineage>
</organism>
<dbReference type="Proteomes" id="UP000799092">
    <property type="component" value="Unassembled WGS sequence"/>
</dbReference>